<dbReference type="Pfam" id="PF03730">
    <property type="entry name" value="Ku_C"/>
    <property type="match status" value="1"/>
</dbReference>
<proteinExistence type="inferred from homology"/>
<evidence type="ECO:0000256" key="5">
    <source>
        <dbReference type="ARBA" id="ARBA00022801"/>
    </source>
</evidence>
<keyword evidence="8" id="KW-0238">DNA-binding</keyword>
<dbReference type="Gene3D" id="2.40.290.10">
    <property type="match status" value="1"/>
</dbReference>
<evidence type="ECO:0000256" key="1">
    <source>
        <dbReference type="ARBA" id="ARBA00004123"/>
    </source>
</evidence>
<evidence type="ECO:0000256" key="4">
    <source>
        <dbReference type="ARBA" id="ARBA00022763"/>
    </source>
</evidence>
<reference evidence="13" key="1">
    <citation type="submission" date="2015-04" db="EMBL/GenBank/DDBJ databases">
        <title>The genome sequence of the plant pathogenic Rhizarian Plasmodiophora brassicae reveals insights in its biotrophic life cycle and the origin of chitin synthesis.</title>
        <authorList>
            <person name="Schwelm A."/>
            <person name="Fogelqvist J."/>
            <person name="Knaust A."/>
            <person name="Julke S."/>
            <person name="Lilja T."/>
            <person name="Dhandapani V."/>
            <person name="Bonilla-Rosso G."/>
            <person name="Karlsson M."/>
            <person name="Shevchenko A."/>
            <person name="Choi S.R."/>
            <person name="Kim H.G."/>
            <person name="Park J.Y."/>
            <person name="Lim Y.P."/>
            <person name="Ludwig-Muller J."/>
            <person name="Dixelius C."/>
        </authorList>
    </citation>
    <scope>NUCLEOTIDE SEQUENCE</scope>
    <source>
        <tissue evidence="13">Potato root galls</tissue>
    </source>
</reference>
<dbReference type="PANTHER" id="PTHR12604">
    <property type="entry name" value="KU AUTOANTIGEN DNA HELICASE"/>
    <property type="match status" value="1"/>
</dbReference>
<evidence type="ECO:0000256" key="10">
    <source>
        <dbReference type="ARBA" id="ARBA00023204"/>
    </source>
</evidence>
<dbReference type="InterPro" id="IPR006165">
    <property type="entry name" value="Ku70"/>
</dbReference>
<dbReference type="SUPFAM" id="SSF100939">
    <property type="entry name" value="SPOC domain-like"/>
    <property type="match status" value="1"/>
</dbReference>
<dbReference type="SMART" id="SM00559">
    <property type="entry name" value="Ku78"/>
    <property type="match status" value="1"/>
</dbReference>
<dbReference type="GO" id="GO:0006303">
    <property type="term" value="P:double-strand break repair via nonhomologous end joining"/>
    <property type="evidence" value="ECO:0007669"/>
    <property type="project" value="InterPro"/>
</dbReference>
<dbReference type="InterPro" id="IPR016194">
    <property type="entry name" value="SPOC-like_C_dom_sf"/>
</dbReference>
<feature type="domain" description="SAP" evidence="12">
    <location>
        <begin position="567"/>
        <end position="601"/>
    </location>
</feature>
<dbReference type="SUPFAM" id="SSF68906">
    <property type="entry name" value="SAP domain"/>
    <property type="match status" value="1"/>
</dbReference>
<evidence type="ECO:0000256" key="11">
    <source>
        <dbReference type="ARBA" id="ARBA00023242"/>
    </source>
</evidence>
<keyword evidence="9" id="KW-0233">DNA recombination</keyword>
<dbReference type="GO" id="GO:0016787">
    <property type="term" value="F:hydrolase activity"/>
    <property type="evidence" value="ECO:0007669"/>
    <property type="project" value="UniProtKB-KW"/>
</dbReference>
<dbReference type="GO" id="GO:0005524">
    <property type="term" value="F:ATP binding"/>
    <property type="evidence" value="ECO:0007669"/>
    <property type="project" value="UniProtKB-KW"/>
</dbReference>
<dbReference type="SUPFAM" id="SSF53300">
    <property type="entry name" value="vWA-like"/>
    <property type="match status" value="1"/>
</dbReference>
<dbReference type="InterPro" id="IPR006164">
    <property type="entry name" value="DNA_bd_Ku70/Ku80"/>
</dbReference>
<keyword evidence="6" id="KW-0347">Helicase</keyword>
<dbReference type="Gene3D" id="4.10.970.10">
    <property type="entry name" value="Ku70, bridge and pillars"/>
    <property type="match status" value="1"/>
</dbReference>
<evidence type="ECO:0000256" key="2">
    <source>
        <dbReference type="ARBA" id="ARBA00005240"/>
    </source>
</evidence>
<dbReference type="GO" id="GO:0000723">
    <property type="term" value="P:telomere maintenance"/>
    <property type="evidence" value="ECO:0007669"/>
    <property type="project" value="InterPro"/>
</dbReference>
<accession>A0A0H5QIA3</accession>
<organism evidence="13">
    <name type="scientific">Spongospora subterranea</name>
    <dbReference type="NCBI Taxonomy" id="70186"/>
    <lineage>
        <taxon>Eukaryota</taxon>
        <taxon>Sar</taxon>
        <taxon>Rhizaria</taxon>
        <taxon>Endomyxa</taxon>
        <taxon>Phytomyxea</taxon>
        <taxon>Plasmodiophorida</taxon>
        <taxon>Plasmodiophoridae</taxon>
        <taxon>Spongospora</taxon>
    </lineage>
</organism>
<dbReference type="NCBIfam" id="TIGR00578">
    <property type="entry name" value="ku70"/>
    <property type="match status" value="1"/>
</dbReference>
<keyword evidence="4" id="KW-0227">DNA damage</keyword>
<dbReference type="InterPro" id="IPR005160">
    <property type="entry name" value="Ku_C"/>
</dbReference>
<dbReference type="PIRSF" id="PIRSF003033">
    <property type="entry name" value="Ku70"/>
    <property type="match status" value="1"/>
</dbReference>
<dbReference type="Gene3D" id="1.10.720.30">
    <property type="entry name" value="SAP domain"/>
    <property type="match status" value="1"/>
</dbReference>
<comment type="similarity">
    <text evidence="2">Belongs to the ku70 family.</text>
</comment>
<name>A0A0H5QIA3_9EUKA</name>
<dbReference type="InterPro" id="IPR027388">
    <property type="entry name" value="Ku70_bridge/pillars_dom_sf"/>
</dbReference>
<dbReference type="Pfam" id="PF02735">
    <property type="entry name" value="Ku"/>
    <property type="match status" value="1"/>
</dbReference>
<dbReference type="GO" id="GO:0003678">
    <property type="term" value="F:DNA helicase activity"/>
    <property type="evidence" value="ECO:0007669"/>
    <property type="project" value="InterPro"/>
</dbReference>
<dbReference type="AlphaFoldDB" id="A0A0H5QIA3"/>
<dbReference type="GO" id="GO:0006310">
    <property type="term" value="P:DNA recombination"/>
    <property type="evidence" value="ECO:0007669"/>
    <property type="project" value="UniProtKB-KW"/>
</dbReference>
<keyword evidence="7" id="KW-0067">ATP-binding</keyword>
<dbReference type="Gene3D" id="1.10.1600.10">
    <property type="match status" value="1"/>
</dbReference>
<comment type="subcellular location">
    <subcellularLocation>
        <location evidence="1">Nucleus</location>
    </subcellularLocation>
</comment>
<dbReference type="CDD" id="cd00788">
    <property type="entry name" value="KU70"/>
    <property type="match status" value="1"/>
</dbReference>
<dbReference type="GO" id="GO:0042162">
    <property type="term" value="F:telomeric DNA binding"/>
    <property type="evidence" value="ECO:0007669"/>
    <property type="project" value="InterPro"/>
</dbReference>
<dbReference type="InterPro" id="IPR005161">
    <property type="entry name" value="Ku_N"/>
</dbReference>
<dbReference type="PROSITE" id="PS50800">
    <property type="entry name" value="SAP"/>
    <property type="match status" value="1"/>
</dbReference>
<dbReference type="InterPro" id="IPR036465">
    <property type="entry name" value="vWFA_dom_sf"/>
</dbReference>
<dbReference type="GO" id="GO:0003690">
    <property type="term" value="F:double-stranded DNA binding"/>
    <property type="evidence" value="ECO:0007669"/>
    <property type="project" value="TreeGrafter"/>
</dbReference>
<dbReference type="EMBL" id="HACM01000910">
    <property type="protein sequence ID" value="CRZ01352.1"/>
    <property type="molecule type" value="Transcribed_RNA"/>
</dbReference>
<dbReference type="Gene3D" id="3.40.50.410">
    <property type="entry name" value="von Willebrand factor, type A domain"/>
    <property type="match status" value="1"/>
</dbReference>
<dbReference type="PANTHER" id="PTHR12604:SF2">
    <property type="entry name" value="X-RAY REPAIR CROSS-COMPLEMENTING PROTEIN 6"/>
    <property type="match status" value="1"/>
</dbReference>
<evidence type="ECO:0000313" key="13">
    <source>
        <dbReference type="EMBL" id="CRZ01352.1"/>
    </source>
</evidence>
<protein>
    <recommendedName>
        <fullName evidence="12">SAP domain-containing protein</fullName>
    </recommendedName>
</protein>
<evidence type="ECO:0000256" key="9">
    <source>
        <dbReference type="ARBA" id="ARBA00023172"/>
    </source>
</evidence>
<dbReference type="GO" id="GO:0003684">
    <property type="term" value="F:damaged DNA binding"/>
    <property type="evidence" value="ECO:0007669"/>
    <property type="project" value="InterPro"/>
</dbReference>
<dbReference type="GO" id="GO:0043564">
    <property type="term" value="C:Ku70:Ku80 complex"/>
    <property type="evidence" value="ECO:0007669"/>
    <property type="project" value="InterPro"/>
</dbReference>
<keyword evidence="10" id="KW-0234">DNA repair</keyword>
<evidence type="ECO:0000256" key="8">
    <source>
        <dbReference type="ARBA" id="ARBA00023125"/>
    </source>
</evidence>
<dbReference type="InterPro" id="IPR003034">
    <property type="entry name" value="SAP_dom"/>
</dbReference>
<evidence type="ECO:0000259" key="12">
    <source>
        <dbReference type="PROSITE" id="PS50800"/>
    </source>
</evidence>
<evidence type="ECO:0000256" key="6">
    <source>
        <dbReference type="ARBA" id="ARBA00022806"/>
    </source>
</evidence>
<dbReference type="InterPro" id="IPR047087">
    <property type="entry name" value="KU70_core_dom"/>
</dbReference>
<dbReference type="Pfam" id="PF02037">
    <property type="entry name" value="SAP"/>
    <property type="match status" value="1"/>
</dbReference>
<dbReference type="InterPro" id="IPR036361">
    <property type="entry name" value="SAP_dom_sf"/>
</dbReference>
<keyword evidence="3" id="KW-0547">Nucleotide-binding</keyword>
<evidence type="ECO:0000256" key="3">
    <source>
        <dbReference type="ARBA" id="ARBA00022741"/>
    </source>
</evidence>
<evidence type="ECO:0000256" key="7">
    <source>
        <dbReference type="ARBA" id="ARBA00022840"/>
    </source>
</evidence>
<dbReference type="Pfam" id="PF03731">
    <property type="entry name" value="Ku_N"/>
    <property type="match status" value="1"/>
</dbReference>
<keyword evidence="11" id="KW-0539">Nucleus</keyword>
<sequence>MSFFGNDEDETNDDYRLDFATGFSVDCTVIMVDAGSTMRSALKDAVRVLADVLARKIRYQRDRIAIIFYNTDNASNTLQFRHIYVYRSLDAVDAESIMRFQDVYRRDEKYGEFCDSLGLSDQVEDSHADFSQVVWTAIMLFGSVKSKSVFRRVFILTNQPDPSNGNATLLAKAQKKMADLCELGAVIEVLPVKTRDTKISNFDMRQFYFQFVDEEDVDDEKSSLEKRKVSDWEPHLATYSSRQRVLARTTLSLDSKGEQAIALQVYSMRMEAKIPSPIYLDPQSNELLTPQTNWMTQDTGELLDDSQLTSYMPYAGQNITLSKEDLKNIKSVYPAGMQLLGFKPRAQLLDYHNLKPALFIRPDDKRIVGSSQIMQVLIQRMAKKDVFMVARMNLRDIQVPRIVALLPQTEKMNDIGDVVVPAGLNCITMPYADDLRQIPEARPSDMTRFELVDCAINICKEFQIEHYTPKAYDNPHIARFYSTLRALALNQPELEPVEDLLTVGEPKQSRALFEEFVQVSELSAVDIQDSSSKRSNKLDSLQHSKKAKINFDPENPDFRLFYENDQLSKLTIAQLKVYLHKHDLPVSGAKAAIINRIIGHMTSE</sequence>
<keyword evidence="5" id="KW-0378">Hydrolase</keyword>